<evidence type="ECO:0000313" key="1">
    <source>
        <dbReference type="EMBL" id="JAH70518.1"/>
    </source>
</evidence>
<proteinExistence type="predicted"/>
<reference evidence="1" key="1">
    <citation type="submission" date="2014-11" db="EMBL/GenBank/DDBJ databases">
        <authorList>
            <person name="Amaro Gonzalez C."/>
        </authorList>
    </citation>
    <scope>NUCLEOTIDE SEQUENCE</scope>
</reference>
<accession>A0A0E9UZU7</accession>
<dbReference type="EMBL" id="GBXM01038059">
    <property type="protein sequence ID" value="JAH70518.1"/>
    <property type="molecule type" value="Transcribed_RNA"/>
</dbReference>
<organism evidence="1">
    <name type="scientific">Anguilla anguilla</name>
    <name type="common">European freshwater eel</name>
    <name type="synonym">Muraena anguilla</name>
    <dbReference type="NCBI Taxonomy" id="7936"/>
    <lineage>
        <taxon>Eukaryota</taxon>
        <taxon>Metazoa</taxon>
        <taxon>Chordata</taxon>
        <taxon>Craniata</taxon>
        <taxon>Vertebrata</taxon>
        <taxon>Euteleostomi</taxon>
        <taxon>Actinopterygii</taxon>
        <taxon>Neopterygii</taxon>
        <taxon>Teleostei</taxon>
        <taxon>Anguilliformes</taxon>
        <taxon>Anguillidae</taxon>
        <taxon>Anguilla</taxon>
    </lineage>
</organism>
<protein>
    <submittedName>
        <fullName evidence="1">Uncharacterized protein</fullName>
    </submittedName>
</protein>
<name>A0A0E9UZU7_ANGAN</name>
<sequence>MFYRLQNYTNEE</sequence>
<reference evidence="1" key="2">
    <citation type="journal article" date="2015" name="Fish Shellfish Immunol.">
        <title>Early steps in the European eel (Anguilla anguilla)-Vibrio vulnificus interaction in the gills: Role of the RtxA13 toxin.</title>
        <authorList>
            <person name="Callol A."/>
            <person name="Pajuelo D."/>
            <person name="Ebbesson L."/>
            <person name="Teles M."/>
            <person name="MacKenzie S."/>
            <person name="Amaro C."/>
        </authorList>
    </citation>
    <scope>NUCLEOTIDE SEQUENCE</scope>
</reference>